<evidence type="ECO:0000313" key="9">
    <source>
        <dbReference type="Proteomes" id="UP001244011"/>
    </source>
</evidence>
<dbReference type="SUPFAM" id="SSF57701">
    <property type="entry name" value="Zn2/Cys6 DNA-binding domain"/>
    <property type="match status" value="1"/>
</dbReference>
<dbReference type="Proteomes" id="UP001244011">
    <property type="component" value="Unassembled WGS sequence"/>
</dbReference>
<evidence type="ECO:0000256" key="6">
    <source>
        <dbReference type="SAM" id="MobiDB-lite"/>
    </source>
</evidence>
<dbReference type="RefSeq" id="XP_060279809.1">
    <property type="nucleotide sequence ID" value="XM_060422923.1"/>
</dbReference>
<feature type="compositionally biased region" description="Basic residues" evidence="6">
    <location>
        <begin position="54"/>
        <end position="63"/>
    </location>
</feature>
<dbReference type="InterPro" id="IPR001138">
    <property type="entry name" value="Zn2Cys6_DnaBD"/>
</dbReference>
<keyword evidence="4" id="KW-0804">Transcription</keyword>
<dbReference type="AlphaFoldDB" id="A0AAJ0BWZ0"/>
<name>A0AAJ0BWZ0_9PEZI</name>
<evidence type="ECO:0000256" key="1">
    <source>
        <dbReference type="ARBA" id="ARBA00004123"/>
    </source>
</evidence>
<feature type="region of interest" description="Disordered" evidence="6">
    <location>
        <begin position="48"/>
        <end position="97"/>
    </location>
</feature>
<dbReference type="GO" id="GO:0000976">
    <property type="term" value="F:transcription cis-regulatory region binding"/>
    <property type="evidence" value="ECO:0007669"/>
    <property type="project" value="TreeGrafter"/>
</dbReference>
<evidence type="ECO:0000313" key="8">
    <source>
        <dbReference type="EMBL" id="KAK1763596.1"/>
    </source>
</evidence>
<comment type="subcellular location">
    <subcellularLocation>
        <location evidence="1">Nucleus</location>
    </subcellularLocation>
</comment>
<reference evidence="8" key="1">
    <citation type="submission" date="2023-06" db="EMBL/GenBank/DDBJ databases">
        <title>Genome-scale phylogeny and comparative genomics of the fungal order Sordariales.</title>
        <authorList>
            <consortium name="Lawrence Berkeley National Laboratory"/>
            <person name="Hensen N."/>
            <person name="Bonometti L."/>
            <person name="Westerberg I."/>
            <person name="Brannstrom I.O."/>
            <person name="Guillou S."/>
            <person name="Cros-Aarteil S."/>
            <person name="Calhoun S."/>
            <person name="Haridas S."/>
            <person name="Kuo A."/>
            <person name="Mondo S."/>
            <person name="Pangilinan J."/>
            <person name="Riley R."/>
            <person name="Labutti K."/>
            <person name="Andreopoulos B."/>
            <person name="Lipzen A."/>
            <person name="Chen C."/>
            <person name="Yanf M."/>
            <person name="Daum C."/>
            <person name="Ng V."/>
            <person name="Clum A."/>
            <person name="Steindorff A."/>
            <person name="Ohm R."/>
            <person name="Martin F."/>
            <person name="Silar P."/>
            <person name="Natvig D."/>
            <person name="Lalanne C."/>
            <person name="Gautier V."/>
            <person name="Ament-Velasquez S.L."/>
            <person name="Kruys A."/>
            <person name="Hutchinson M.I."/>
            <person name="Powell A.J."/>
            <person name="Barry K."/>
            <person name="Miller A.N."/>
            <person name="Grigoriev I.V."/>
            <person name="Debuchy R."/>
            <person name="Gladieux P."/>
            <person name="Thoren M.H."/>
            <person name="Johannesson H."/>
        </authorList>
    </citation>
    <scope>NUCLEOTIDE SEQUENCE</scope>
    <source>
        <strain evidence="8">8032-3</strain>
    </source>
</reference>
<sequence>MDAQQDSQGVPHSRPTNACEACRAAKVKCQASIQLGICRRCLDSKRECIFKPGPRPRRPRQSKLNKTTPRPPPPTGPSKTFTIDVPMPPEDDAESSLSALRDTHAMRISALLPPGYSSSDDDDEGDEVHPQFPFSSSGGTPHDSATAPPRSTAGSATTSTASSLPLGASALRTPPASDHPAPGRPAAVPAVAAGMGVRPRFNLDSATALLGRFRGRMLPHFPALAALDDGGGGETVAEIAGRRPFVLLAVLAAASGGGAVLQGHSLYDEEFRKVLGLKFVAAGERSLELLQGVVVYCAWYPFHLRPKNRQARQYVRMAVDIVHDLELDQDSSIEGVTIESVSERRLEEIRAYLATYYLVAYFSTSWSRTSSLPHTGYTTRCCDLLERSTNKGDRVLAWLVRLQHVAEEIGDLRKNRDNAQSEYQLDLMLRGMDAQLTEWEGRMAPDISSNTSIRLSLLFARVFLSGAPLLKLPAPKRPPTDPALATASRADPVRLAAAIPRLHALLDFALALPAAELNAFTVVEWGAFILAVILGFRMSFPLPVACPAWDDGRARREIGFGGYLEGMASMGGGGRGGENVAAASASSSCSRKNVDVLSASKVVLEVVRQKYEKRLARIERQQLARRRQSEMQSSSGMGLGADLDLSMPLDPMELDKAMQGCPMMDGSLDSYFPHWDESFTTANPSMLAGTGMDNSPRGGESKTQPAGFPDLWATMTMGWALPDLDFNGLYVPN</sequence>
<gene>
    <name evidence="8" type="ORF">QBC33DRAFT_242303</name>
</gene>
<dbReference type="InterPro" id="IPR051089">
    <property type="entry name" value="prtT"/>
</dbReference>
<comment type="caution">
    <text evidence="8">The sequence shown here is derived from an EMBL/GenBank/DDBJ whole genome shotgun (WGS) entry which is preliminary data.</text>
</comment>
<evidence type="ECO:0000256" key="4">
    <source>
        <dbReference type="ARBA" id="ARBA00023163"/>
    </source>
</evidence>
<keyword evidence="5" id="KW-0539">Nucleus</keyword>
<dbReference type="PROSITE" id="PS50048">
    <property type="entry name" value="ZN2_CY6_FUNGAL_2"/>
    <property type="match status" value="1"/>
</dbReference>
<dbReference type="GO" id="GO:0008270">
    <property type="term" value="F:zinc ion binding"/>
    <property type="evidence" value="ECO:0007669"/>
    <property type="project" value="InterPro"/>
</dbReference>
<feature type="compositionally biased region" description="Low complexity" evidence="6">
    <location>
        <begin position="144"/>
        <end position="172"/>
    </location>
</feature>
<evidence type="ECO:0000256" key="2">
    <source>
        <dbReference type="ARBA" id="ARBA00023015"/>
    </source>
</evidence>
<dbReference type="SMART" id="SM00066">
    <property type="entry name" value="GAL4"/>
    <property type="match status" value="1"/>
</dbReference>
<keyword evidence="3" id="KW-0238">DNA-binding</keyword>
<keyword evidence="2" id="KW-0805">Transcription regulation</keyword>
<feature type="domain" description="Zn(2)-C6 fungal-type" evidence="7">
    <location>
        <begin position="18"/>
        <end position="50"/>
    </location>
</feature>
<dbReference type="GeneID" id="85306110"/>
<evidence type="ECO:0000256" key="3">
    <source>
        <dbReference type="ARBA" id="ARBA00023125"/>
    </source>
</evidence>
<dbReference type="CDD" id="cd12148">
    <property type="entry name" value="fungal_TF_MHR"/>
    <property type="match status" value="1"/>
</dbReference>
<dbReference type="PANTHER" id="PTHR31845">
    <property type="entry name" value="FINGER DOMAIN PROTEIN, PUTATIVE-RELATED"/>
    <property type="match status" value="1"/>
</dbReference>
<proteinExistence type="predicted"/>
<dbReference type="PROSITE" id="PS00463">
    <property type="entry name" value="ZN2_CY6_FUNGAL_1"/>
    <property type="match status" value="1"/>
</dbReference>
<dbReference type="GO" id="GO:0005634">
    <property type="term" value="C:nucleus"/>
    <property type="evidence" value="ECO:0007669"/>
    <property type="project" value="UniProtKB-SubCell"/>
</dbReference>
<feature type="region of interest" description="Disordered" evidence="6">
    <location>
        <begin position="683"/>
        <end position="707"/>
    </location>
</feature>
<protein>
    <recommendedName>
        <fullName evidence="7">Zn(2)-C6 fungal-type domain-containing protein</fullName>
    </recommendedName>
</protein>
<organism evidence="8 9">
    <name type="scientific">Phialemonium atrogriseum</name>
    <dbReference type="NCBI Taxonomy" id="1093897"/>
    <lineage>
        <taxon>Eukaryota</taxon>
        <taxon>Fungi</taxon>
        <taxon>Dikarya</taxon>
        <taxon>Ascomycota</taxon>
        <taxon>Pezizomycotina</taxon>
        <taxon>Sordariomycetes</taxon>
        <taxon>Sordariomycetidae</taxon>
        <taxon>Cephalothecales</taxon>
        <taxon>Cephalothecaceae</taxon>
        <taxon>Phialemonium</taxon>
    </lineage>
</organism>
<dbReference type="Gene3D" id="4.10.240.10">
    <property type="entry name" value="Zn(2)-C6 fungal-type DNA-binding domain"/>
    <property type="match status" value="1"/>
</dbReference>
<dbReference type="CDD" id="cd00067">
    <property type="entry name" value="GAL4"/>
    <property type="match status" value="1"/>
</dbReference>
<dbReference type="InterPro" id="IPR036864">
    <property type="entry name" value="Zn2-C6_fun-type_DNA-bd_sf"/>
</dbReference>
<dbReference type="PANTHER" id="PTHR31845:SF39">
    <property type="entry name" value="TRANSCRIPTION FACTOR PBCR-RELATED"/>
    <property type="match status" value="1"/>
</dbReference>
<keyword evidence="9" id="KW-1185">Reference proteome</keyword>
<dbReference type="GO" id="GO:0000981">
    <property type="term" value="F:DNA-binding transcription factor activity, RNA polymerase II-specific"/>
    <property type="evidence" value="ECO:0007669"/>
    <property type="project" value="InterPro"/>
</dbReference>
<evidence type="ECO:0000259" key="7">
    <source>
        <dbReference type="PROSITE" id="PS50048"/>
    </source>
</evidence>
<feature type="region of interest" description="Disordered" evidence="6">
    <location>
        <begin position="111"/>
        <end position="187"/>
    </location>
</feature>
<dbReference type="EMBL" id="MU839026">
    <property type="protein sequence ID" value="KAK1763596.1"/>
    <property type="molecule type" value="Genomic_DNA"/>
</dbReference>
<evidence type="ECO:0000256" key="5">
    <source>
        <dbReference type="ARBA" id="ARBA00023242"/>
    </source>
</evidence>
<accession>A0AAJ0BWZ0</accession>